<comment type="caution">
    <text evidence="1">The sequence shown here is derived from an EMBL/GenBank/DDBJ whole genome shotgun (WGS) entry which is preliminary data.</text>
</comment>
<accession>A0ACC1T5V4</accession>
<evidence type="ECO:0000313" key="1">
    <source>
        <dbReference type="EMBL" id="KAJ3553789.1"/>
    </source>
</evidence>
<proteinExistence type="predicted"/>
<sequence>MSNFPVDEAQIIALFMESIAYGAFLVSQGMCYHVLLYDQRGPRRTVNWAMFIITTVMAVFATFDVALGLRHNLEAFIFYAGPGGPDGEFDDISNWVNVMKTVNTQMMSLIGDGMLVYRCYVVFLHRWKIIIVPLLMWLANAVLSAIIIFITATLHQDAIISCQASLKPFLYSFFAINIILNILTTGMIILQIWRVNKKSSPYVTRSDPQYSCTRLEQVMRIIIELGLLYTALMIATFICELASSNAIYGVSDVLVVAVGISFNLIIIRLNWTTTMSMASREVTLTYPLRFMRSSRTTSPRGAVEVMATPNTDGSHDISGSESQEPVKDEWNAV</sequence>
<evidence type="ECO:0000313" key="2">
    <source>
        <dbReference type="Proteomes" id="UP001148662"/>
    </source>
</evidence>
<protein>
    <submittedName>
        <fullName evidence="1">Uncharacterized protein</fullName>
    </submittedName>
</protein>
<dbReference type="EMBL" id="JANHOG010000498">
    <property type="protein sequence ID" value="KAJ3553789.1"/>
    <property type="molecule type" value="Genomic_DNA"/>
</dbReference>
<dbReference type="Proteomes" id="UP001148662">
    <property type="component" value="Unassembled WGS sequence"/>
</dbReference>
<name>A0ACC1T5V4_9APHY</name>
<keyword evidence="2" id="KW-1185">Reference proteome</keyword>
<gene>
    <name evidence="1" type="ORF">NM688_g3430</name>
</gene>
<organism evidence="1 2">
    <name type="scientific">Phlebia brevispora</name>
    <dbReference type="NCBI Taxonomy" id="194682"/>
    <lineage>
        <taxon>Eukaryota</taxon>
        <taxon>Fungi</taxon>
        <taxon>Dikarya</taxon>
        <taxon>Basidiomycota</taxon>
        <taxon>Agaricomycotina</taxon>
        <taxon>Agaricomycetes</taxon>
        <taxon>Polyporales</taxon>
        <taxon>Meruliaceae</taxon>
        <taxon>Phlebia</taxon>
    </lineage>
</organism>
<reference evidence="1" key="1">
    <citation type="submission" date="2022-07" db="EMBL/GenBank/DDBJ databases">
        <title>Genome Sequence of Phlebia brevispora.</title>
        <authorList>
            <person name="Buettner E."/>
        </authorList>
    </citation>
    <scope>NUCLEOTIDE SEQUENCE</scope>
    <source>
        <strain evidence="1">MPL23</strain>
    </source>
</reference>